<gene>
    <name evidence="1" type="ORF">MLD38_027113</name>
</gene>
<evidence type="ECO:0000313" key="1">
    <source>
        <dbReference type="EMBL" id="KAI4342486.1"/>
    </source>
</evidence>
<protein>
    <submittedName>
        <fullName evidence="1">Uncharacterized protein</fullName>
    </submittedName>
</protein>
<dbReference type="Proteomes" id="UP001057402">
    <property type="component" value="Chromosome 7"/>
</dbReference>
<name>A0ACB9P2A7_9MYRT</name>
<comment type="caution">
    <text evidence="1">The sequence shown here is derived from an EMBL/GenBank/DDBJ whole genome shotgun (WGS) entry which is preliminary data.</text>
</comment>
<accession>A0ACB9P2A7</accession>
<reference evidence="2" key="1">
    <citation type="journal article" date="2023" name="Front. Plant Sci.">
        <title>Chromosomal-level genome assembly of Melastoma candidum provides insights into trichome evolution.</title>
        <authorList>
            <person name="Zhong Y."/>
            <person name="Wu W."/>
            <person name="Sun C."/>
            <person name="Zou P."/>
            <person name="Liu Y."/>
            <person name="Dai S."/>
            <person name="Zhou R."/>
        </authorList>
    </citation>
    <scope>NUCLEOTIDE SEQUENCE [LARGE SCALE GENOMIC DNA]</scope>
</reference>
<dbReference type="EMBL" id="CM042886">
    <property type="protein sequence ID" value="KAI4342486.1"/>
    <property type="molecule type" value="Genomic_DNA"/>
</dbReference>
<keyword evidence="2" id="KW-1185">Reference proteome</keyword>
<organism evidence="1 2">
    <name type="scientific">Melastoma candidum</name>
    <dbReference type="NCBI Taxonomy" id="119954"/>
    <lineage>
        <taxon>Eukaryota</taxon>
        <taxon>Viridiplantae</taxon>
        <taxon>Streptophyta</taxon>
        <taxon>Embryophyta</taxon>
        <taxon>Tracheophyta</taxon>
        <taxon>Spermatophyta</taxon>
        <taxon>Magnoliopsida</taxon>
        <taxon>eudicotyledons</taxon>
        <taxon>Gunneridae</taxon>
        <taxon>Pentapetalae</taxon>
        <taxon>rosids</taxon>
        <taxon>malvids</taxon>
        <taxon>Myrtales</taxon>
        <taxon>Melastomataceae</taxon>
        <taxon>Melastomatoideae</taxon>
        <taxon>Melastomateae</taxon>
        <taxon>Melastoma</taxon>
    </lineage>
</organism>
<proteinExistence type="predicted"/>
<sequence>MDNLLVLPLILVILSGLSLTCPAAGVFDRLTPADSLIDDGTTLVSGNNGTFEAGFFSPGTSTGRYLGIWYRNIPVRTVVWVANRVNPINDSSGSLTVDGSGNLVLLSKGTVIWSANSTGIPRSPVLQLLDTGNLVVTDGGNGGGPDGYLWQSFDYPTDTVIAEMKIGVDLRRGLDRRLSAWKNENDPSPGDFTWGMDHLAYPESIARKGNQKYFRSGPWNGVRYSGAPEQRPNQIFRFKFVDTQDEVYSSFQLIDKSVLTRTVLNQSNNYAWERYTWSEATQTWKLYSTVPKDYCDDYGLCGPNGNCDMNTMPVCQCLKGFSPVSPDKWNSMDWTQGCKRDAPLGCGGRDGFNRFTGLKLPDTEYTWVDRTMELKECRDRCLKNCSCTAYTHADIRGSGSGCVMWFGDLVDIRHFPDGGQDLFIRMPASELGGNGVDRVKIVIATVISVVGVAALLVAAYYNIRRIRRNIGERTEVFEEMFEKNRSSKQQDLELPLFDLAIISKATNNFSVDNKLGEGGFGPVYKGTLPDGQQIAVKRLSSSSGQGLKEFKNEVILIAKLQHRNLVRLLGCCIEGDEKVLIYEYMPNRSLDAFLFDIKRGYLLDWERRFNIICGIARGLLYLHQDSRLRIIHRDLKASNVLLDKEMNPKISDFGMARTFGGDQSEGNTNRVVGTYGYMAPEYAIDGLFSVKSDVFSFGILVLEIVSGKRSRGIFHSNQNLIGYAWRLFADGKPLELTDPCLEASCNVLEVMRCIHVSFLCLQQRPEDRPSMASVVVMLGSEGALPPPKQPGFLMDRGPLDGSSSSSKPGYSVNEITVTMVEAR</sequence>
<evidence type="ECO:0000313" key="2">
    <source>
        <dbReference type="Proteomes" id="UP001057402"/>
    </source>
</evidence>